<keyword evidence="2" id="KW-1185">Reference proteome</keyword>
<accession>A0ACC4AIB7</accession>
<reference evidence="1 2" key="1">
    <citation type="journal article" date="2024" name="Plant Biotechnol. J.">
        <title>Genome and CRISPR/Cas9 system of a widespread forest tree (Populus alba) in the world.</title>
        <authorList>
            <person name="Liu Y.J."/>
            <person name="Jiang P.F."/>
            <person name="Han X.M."/>
            <person name="Li X.Y."/>
            <person name="Wang H.M."/>
            <person name="Wang Y.J."/>
            <person name="Wang X.X."/>
            <person name="Zeng Q.Y."/>
        </authorList>
    </citation>
    <scope>NUCLEOTIDE SEQUENCE [LARGE SCALE GENOMIC DNA]</scope>
    <source>
        <strain evidence="2">cv. PAL-ZL1</strain>
    </source>
</reference>
<comment type="caution">
    <text evidence="1">The sequence shown here is derived from an EMBL/GenBank/DDBJ whole genome shotgun (WGS) entry which is preliminary data.</text>
</comment>
<organism evidence="1 2">
    <name type="scientific">Populus alba</name>
    <name type="common">White poplar</name>
    <dbReference type="NCBI Taxonomy" id="43335"/>
    <lineage>
        <taxon>Eukaryota</taxon>
        <taxon>Viridiplantae</taxon>
        <taxon>Streptophyta</taxon>
        <taxon>Embryophyta</taxon>
        <taxon>Tracheophyta</taxon>
        <taxon>Spermatophyta</taxon>
        <taxon>Magnoliopsida</taxon>
        <taxon>eudicotyledons</taxon>
        <taxon>Gunneridae</taxon>
        <taxon>Pentapetalae</taxon>
        <taxon>rosids</taxon>
        <taxon>fabids</taxon>
        <taxon>Malpighiales</taxon>
        <taxon>Salicaceae</taxon>
        <taxon>Saliceae</taxon>
        <taxon>Populus</taxon>
    </lineage>
</organism>
<gene>
    <name evidence="1" type="ORF">D5086_033936</name>
</gene>
<dbReference type="Proteomes" id="UP000309997">
    <property type="component" value="Unassembled WGS sequence"/>
</dbReference>
<dbReference type="EMBL" id="RCHU02000019">
    <property type="protein sequence ID" value="KAL3565890.1"/>
    <property type="molecule type" value="Genomic_DNA"/>
</dbReference>
<evidence type="ECO:0000313" key="2">
    <source>
        <dbReference type="Proteomes" id="UP000309997"/>
    </source>
</evidence>
<evidence type="ECO:0000313" key="1">
    <source>
        <dbReference type="EMBL" id="KAL3565890.1"/>
    </source>
</evidence>
<sequence length="658" mass="75739">MASPMVPSKNFKRLQSRKSHSWWWDSHMSPKNSKWHSENLEEMDQSVKQMLKLIEEDGDSFAKKAEMYYQKRPELISHVEEFYRMYRSLAERYDHVTEELRKSIPSDLQSPVSGIPDVIFEPPSPAREQKPSRLKSGPRAAGFDFFLGSCGSSDHHHKEVDEVSSLTDSESESDDSSVNNYSGLSGNSGGQGLSRRIIDLEIELRETKEKLRMQQDESVDGSFRGVRNEDSEDFLAEITGCERDLTIANEELRLSEEEVTRLNTELQKYKSSEVSDGLQSEFASPAESKVTTREVELEFEVNQASHLQQRIGGSEAETLDSNVKIQALMEELRIAKERLHVSEKEITTLKKQLEGGGPSEKINNLQDQLALAHKEINTLKNKLNAEKREVSKLQERTARLKTNLSDRDREVRDLKIAVSDAELKIFPEKAQIKGEISKLIEERTCLEERLKEQESRCRFLEDGIRMFPAEKTEMQETPEREIQMLKEDTAERDSRIKSERDELNEKSITHKAELTSRDNRVNQMDEHLQQLHMEQVKLLAGEEEARKLMDELRSKAKDLEGEVERQRILILEGAEEKREVIRQLCLTLEHYRNGYHTLRQAFAGHKGVPVLATIILPVLYSCLRSGTMRFGEGTSHAQLHVFHFKPNTHQDDEVTRSH</sequence>
<proteinExistence type="predicted"/>
<name>A0ACC4AIB7_POPAL</name>
<protein>
    <submittedName>
        <fullName evidence="1">Uncharacterized protein</fullName>
    </submittedName>
</protein>